<proteinExistence type="predicted"/>
<comment type="caution">
    <text evidence="4">The sequence shown here is derived from an EMBL/GenBank/DDBJ whole genome shotgun (WGS) entry which is preliminary data.</text>
</comment>
<sequence>MNIRNEQAGDYVAIRRLLTEAFGGDGEAKLVDSLRADGDIAIALVADIEGEVAGYAALSVLKSPPRSLALAPVAVAPAQQRQGVGSALIEETLRRARAAEGGMVFVVGDPEYYARFGFSADAARSFDSLYAGEHFMAIALTETPAPAAPVLYSRRFAEL</sequence>
<name>A0A6I3KQR8_9HYPH</name>
<keyword evidence="2" id="KW-0012">Acyltransferase</keyword>
<dbReference type="CDD" id="cd04301">
    <property type="entry name" value="NAT_SF"/>
    <property type="match status" value="1"/>
</dbReference>
<accession>A0A6I3KQR8</accession>
<evidence type="ECO:0000256" key="2">
    <source>
        <dbReference type="ARBA" id="ARBA00023315"/>
    </source>
</evidence>
<dbReference type="Gene3D" id="3.40.630.30">
    <property type="match status" value="1"/>
</dbReference>
<keyword evidence="1 4" id="KW-0808">Transferase</keyword>
<dbReference type="Pfam" id="PF00583">
    <property type="entry name" value="Acetyltransf_1"/>
    <property type="match status" value="1"/>
</dbReference>
<dbReference type="GO" id="GO:0016747">
    <property type="term" value="F:acyltransferase activity, transferring groups other than amino-acyl groups"/>
    <property type="evidence" value="ECO:0007669"/>
    <property type="project" value="InterPro"/>
</dbReference>
<dbReference type="Proteomes" id="UP000440694">
    <property type="component" value="Unassembled WGS sequence"/>
</dbReference>
<dbReference type="PANTHER" id="PTHR43877:SF1">
    <property type="entry name" value="ACETYLTRANSFERASE"/>
    <property type="match status" value="1"/>
</dbReference>
<reference evidence="4 5" key="1">
    <citation type="submission" date="2019-11" db="EMBL/GenBank/DDBJ databases">
        <title>Identification of a novel strain.</title>
        <authorList>
            <person name="Xu Q."/>
            <person name="Wang G."/>
        </authorList>
    </citation>
    <scope>NUCLEOTIDE SEQUENCE [LARGE SCALE GENOMIC DNA]</scope>
    <source>
        <strain evidence="5">xq</strain>
    </source>
</reference>
<dbReference type="InterPro" id="IPR000182">
    <property type="entry name" value="GNAT_dom"/>
</dbReference>
<dbReference type="RefSeq" id="WP_210251958.1">
    <property type="nucleotide sequence ID" value="NZ_WMBQ01000002.1"/>
</dbReference>
<dbReference type="InterPro" id="IPR050832">
    <property type="entry name" value="Bact_Acetyltransf"/>
</dbReference>
<evidence type="ECO:0000313" key="5">
    <source>
        <dbReference type="Proteomes" id="UP000440694"/>
    </source>
</evidence>
<evidence type="ECO:0000313" key="4">
    <source>
        <dbReference type="EMBL" id="MTD96162.1"/>
    </source>
</evidence>
<dbReference type="EMBL" id="WMBQ01000002">
    <property type="protein sequence ID" value="MTD96162.1"/>
    <property type="molecule type" value="Genomic_DNA"/>
</dbReference>
<dbReference type="PANTHER" id="PTHR43877">
    <property type="entry name" value="AMINOALKYLPHOSPHONATE N-ACETYLTRANSFERASE-RELATED-RELATED"/>
    <property type="match status" value="1"/>
</dbReference>
<evidence type="ECO:0000259" key="3">
    <source>
        <dbReference type="PROSITE" id="PS51186"/>
    </source>
</evidence>
<gene>
    <name evidence="4" type="ORF">GIW81_17620</name>
</gene>
<dbReference type="PROSITE" id="PS51186">
    <property type="entry name" value="GNAT"/>
    <property type="match status" value="1"/>
</dbReference>
<dbReference type="InterPro" id="IPR016181">
    <property type="entry name" value="Acyl_CoA_acyltransferase"/>
</dbReference>
<protein>
    <submittedName>
        <fullName evidence="4">GNAT family N-acetyltransferase</fullName>
    </submittedName>
</protein>
<keyword evidence="5" id="KW-1185">Reference proteome</keyword>
<feature type="domain" description="N-acetyltransferase" evidence="3">
    <location>
        <begin position="1"/>
        <end position="141"/>
    </location>
</feature>
<dbReference type="SUPFAM" id="SSF55729">
    <property type="entry name" value="Acyl-CoA N-acyltransferases (Nat)"/>
    <property type="match status" value="1"/>
</dbReference>
<dbReference type="AlphaFoldDB" id="A0A6I3KQR8"/>
<organism evidence="4 5">
    <name type="scientific">Hyphomicrobium album</name>
    <dbReference type="NCBI Taxonomy" id="2665159"/>
    <lineage>
        <taxon>Bacteria</taxon>
        <taxon>Pseudomonadati</taxon>
        <taxon>Pseudomonadota</taxon>
        <taxon>Alphaproteobacteria</taxon>
        <taxon>Hyphomicrobiales</taxon>
        <taxon>Hyphomicrobiaceae</taxon>
        <taxon>Hyphomicrobium</taxon>
    </lineage>
</organism>
<evidence type="ECO:0000256" key="1">
    <source>
        <dbReference type="ARBA" id="ARBA00022679"/>
    </source>
</evidence>